<dbReference type="GeneID" id="37286748"/>
<gene>
    <name evidence="2" type="ORF">DU484_07180</name>
</gene>
<sequence length="866" mass="89960">MTNSTNKLRSLFLAMLMVLSVVGGSVAFAGTAAANAPDSGAYAAGNAPGGDATPTTDTTTGLTTKIADVGFQTPGNVTHVEVNASYGSDANGIDTSDIESVSVILLDNNNGTVAESGQVIYDEAPVNVSFEGTDATTGDEVGRLQVLAKVSSSASDGDAIDAGVTVTDTASGTQFEGNTPYDTAGSQTVVISDTFVSAQVKRTGANGSTVEDATVQFVNNDTGTIIAERITQSSGATSSVRVAPGVNIRADANKGGFTKSSSQIASVPRGESRELDVTITPEGVAKNIEIIAADPASESAIANGTDQVTYYAQVTGQFGEQEDQPLDGFDVSSAVENDPNTGSVTLSPGTDTTQEVTLPDGSTANGTAVFTVSDSEAEQVNVSFTVDDNTTVQTFAQPSFRNERGDAYLQGEVIENTTGSIVGGATVWAAYPGENQTLAYAEQTQPWLVSGVNSEGKYVIEDIVAGDINIYAVADGYNRLNRTGDDVGTYVAADETETVTAGQTENHDLTLEEGGPTQEYRLDVTVDDGNKTVEAPAGTEVTATVTVEQRPEGSSVSYSDAANQDITVETTDNLPLEPDSQNVTTDANGEAQVTFQAENSGETNITASTENSDGDVYNTTGSEEATVSVFSTAEITGDVVNEDDEELARGQATVELFILNETSEYESTGQVSEIGSSGSYVFTNVRSNEQYRMIATTDAGLEGQATTVPNIPSGTTTNDIVVVGAEPSPADFQVSNLNPQNVTVTQGDEITVSATVTNNGSVDDTKAVEFRVGNNVVASQQVSLNVNDSTTVTFENVSTSALSAGTYTHGVYTEDDSQTATLTIESSGNNGETTITDVLNVIQEYNNNNAELGEVLEIIQAYNENN</sequence>
<evidence type="ECO:0008006" key="4">
    <source>
        <dbReference type="Google" id="ProtNLM"/>
    </source>
</evidence>
<dbReference type="RefSeq" id="WP_114605512.1">
    <property type="nucleotide sequence ID" value="NZ_CP031148.1"/>
</dbReference>
<feature type="region of interest" description="Disordered" evidence="1">
    <location>
        <begin position="335"/>
        <end position="359"/>
    </location>
</feature>
<evidence type="ECO:0000313" key="2">
    <source>
        <dbReference type="EMBL" id="AXG09662.1"/>
    </source>
</evidence>
<dbReference type="NCBIfam" id="TIGR04207">
    <property type="entry name" value="halo_sig_pep"/>
    <property type="match status" value="1"/>
</dbReference>
<dbReference type="Gene3D" id="2.60.40.10">
    <property type="entry name" value="Immunoglobulins"/>
    <property type="match status" value="2"/>
</dbReference>
<dbReference type="InterPro" id="IPR026452">
    <property type="entry name" value="Surf_glycop_sig_pep"/>
</dbReference>
<protein>
    <recommendedName>
        <fullName evidence="4">CARDB domain-containing protein</fullName>
    </recommendedName>
</protein>
<dbReference type="InterPro" id="IPR013783">
    <property type="entry name" value="Ig-like_fold"/>
</dbReference>
<accession>A0A345EBU0</accession>
<proteinExistence type="predicted"/>
<dbReference type="KEGG" id="haq:DU484_07180"/>
<reference evidence="2 3" key="1">
    <citation type="submission" date="2018-07" db="EMBL/GenBank/DDBJ databases">
        <title>Genome sequences of Haloplanus sp. CBA1112.</title>
        <authorList>
            <person name="Kim Y.B."/>
            <person name="Roh S.W."/>
        </authorList>
    </citation>
    <scope>NUCLEOTIDE SEQUENCE [LARGE SCALE GENOMIC DNA]</scope>
    <source>
        <strain evidence="2 3">CBA1112</strain>
    </source>
</reference>
<evidence type="ECO:0000313" key="3">
    <source>
        <dbReference type="Proteomes" id="UP000252985"/>
    </source>
</evidence>
<dbReference type="Proteomes" id="UP000252985">
    <property type="component" value="Chromosome"/>
</dbReference>
<evidence type="ECO:0000256" key="1">
    <source>
        <dbReference type="SAM" id="MobiDB-lite"/>
    </source>
</evidence>
<dbReference type="AlphaFoldDB" id="A0A345EBU0"/>
<organism evidence="2 3">
    <name type="scientific">Haloplanus rubicundus</name>
    <dbReference type="NCBI Taxonomy" id="1547898"/>
    <lineage>
        <taxon>Archaea</taxon>
        <taxon>Methanobacteriati</taxon>
        <taxon>Methanobacteriota</taxon>
        <taxon>Stenosarchaea group</taxon>
        <taxon>Halobacteria</taxon>
        <taxon>Halobacteriales</taxon>
        <taxon>Haloferacaceae</taxon>
        <taxon>Haloplanus</taxon>
    </lineage>
</organism>
<dbReference type="EMBL" id="CP031148">
    <property type="protein sequence ID" value="AXG09662.1"/>
    <property type="molecule type" value="Genomic_DNA"/>
</dbReference>
<name>A0A345EBU0_9EURY</name>